<dbReference type="InterPro" id="IPR036388">
    <property type="entry name" value="WH-like_DNA-bd_sf"/>
</dbReference>
<evidence type="ECO:0000256" key="1">
    <source>
        <dbReference type="ARBA" id="ARBA00009437"/>
    </source>
</evidence>
<dbReference type="Proteomes" id="UP000613208">
    <property type="component" value="Unassembled WGS sequence"/>
</dbReference>
<comment type="caution">
    <text evidence="6">The sequence shown here is derived from an EMBL/GenBank/DDBJ whole genome shotgun (WGS) entry which is preliminary data.</text>
</comment>
<accession>A0A916QDE5</accession>
<dbReference type="CDD" id="cd05466">
    <property type="entry name" value="PBP2_LTTR_substrate"/>
    <property type="match status" value="1"/>
</dbReference>
<proteinExistence type="inferred from homology"/>
<reference evidence="6" key="1">
    <citation type="submission" date="2020-06" db="EMBL/GenBank/DDBJ databases">
        <title>Characterization of fructooligosaccharide metabolism and fructooligosaccharide-degrading enzymes in human commensal butyrate producers.</title>
        <authorList>
            <person name="Tanno H."/>
            <person name="Fujii T."/>
            <person name="Hirano K."/>
            <person name="Maeno S."/>
            <person name="Tonozuka T."/>
            <person name="Sakamoto M."/>
            <person name="Ohkuma M."/>
            <person name="Tochio T."/>
            <person name="Endo A."/>
        </authorList>
    </citation>
    <scope>NUCLEOTIDE SEQUENCE</scope>
    <source>
        <strain evidence="6">JCM 17466</strain>
    </source>
</reference>
<evidence type="ECO:0000256" key="3">
    <source>
        <dbReference type="ARBA" id="ARBA00023125"/>
    </source>
</evidence>
<comment type="similarity">
    <text evidence="1">Belongs to the LysR transcriptional regulatory family.</text>
</comment>
<dbReference type="Gene3D" id="1.10.10.10">
    <property type="entry name" value="Winged helix-like DNA-binding domain superfamily/Winged helix DNA-binding domain"/>
    <property type="match status" value="1"/>
</dbReference>
<dbReference type="PANTHER" id="PTHR30346:SF0">
    <property type="entry name" value="HCA OPERON TRANSCRIPTIONAL ACTIVATOR HCAR"/>
    <property type="match status" value="1"/>
</dbReference>
<dbReference type="InterPro" id="IPR000847">
    <property type="entry name" value="LysR_HTH_N"/>
</dbReference>
<keyword evidence="7" id="KW-1185">Reference proteome</keyword>
<dbReference type="GO" id="GO:0003677">
    <property type="term" value="F:DNA binding"/>
    <property type="evidence" value="ECO:0007669"/>
    <property type="project" value="UniProtKB-KW"/>
</dbReference>
<dbReference type="SUPFAM" id="SSF53850">
    <property type="entry name" value="Periplasmic binding protein-like II"/>
    <property type="match status" value="1"/>
</dbReference>
<gene>
    <name evidence="6" type="primary">cpsY</name>
    <name evidence="6" type="ORF">ANBU17_29600</name>
</gene>
<organism evidence="6 7">
    <name type="scientific">Anaerostipes butyraticus</name>
    <dbReference type="NCBI Taxonomy" id="645466"/>
    <lineage>
        <taxon>Bacteria</taxon>
        <taxon>Bacillati</taxon>
        <taxon>Bacillota</taxon>
        <taxon>Clostridia</taxon>
        <taxon>Lachnospirales</taxon>
        <taxon>Lachnospiraceae</taxon>
        <taxon>Anaerostipes</taxon>
    </lineage>
</organism>
<feature type="domain" description="HTH lysR-type" evidence="5">
    <location>
        <begin position="1"/>
        <end position="58"/>
    </location>
</feature>
<evidence type="ECO:0000313" key="7">
    <source>
        <dbReference type="Proteomes" id="UP000613208"/>
    </source>
</evidence>
<dbReference type="GO" id="GO:0003700">
    <property type="term" value="F:DNA-binding transcription factor activity"/>
    <property type="evidence" value="ECO:0007669"/>
    <property type="project" value="InterPro"/>
</dbReference>
<dbReference type="Gene3D" id="3.40.190.10">
    <property type="entry name" value="Periplasmic binding protein-like II"/>
    <property type="match status" value="2"/>
</dbReference>
<dbReference type="SUPFAM" id="SSF46785">
    <property type="entry name" value="Winged helix' DNA-binding domain"/>
    <property type="match status" value="1"/>
</dbReference>
<evidence type="ECO:0000259" key="5">
    <source>
        <dbReference type="PROSITE" id="PS50931"/>
    </source>
</evidence>
<dbReference type="PANTHER" id="PTHR30346">
    <property type="entry name" value="TRANSCRIPTIONAL DUAL REGULATOR HCAR-RELATED"/>
    <property type="match status" value="1"/>
</dbReference>
<dbReference type="Pfam" id="PF00126">
    <property type="entry name" value="HTH_1"/>
    <property type="match status" value="1"/>
</dbReference>
<dbReference type="Pfam" id="PF03466">
    <property type="entry name" value="LysR_substrate"/>
    <property type="match status" value="1"/>
</dbReference>
<dbReference type="AlphaFoldDB" id="A0A916QDE5"/>
<evidence type="ECO:0000313" key="6">
    <source>
        <dbReference type="EMBL" id="GFO86613.1"/>
    </source>
</evidence>
<name>A0A916QDE5_9FIRM</name>
<dbReference type="InterPro" id="IPR036390">
    <property type="entry name" value="WH_DNA-bd_sf"/>
</dbReference>
<dbReference type="PROSITE" id="PS50931">
    <property type="entry name" value="HTH_LYSR"/>
    <property type="match status" value="1"/>
</dbReference>
<keyword evidence="3" id="KW-0238">DNA-binding</keyword>
<dbReference type="PRINTS" id="PR00039">
    <property type="entry name" value="HTHLYSR"/>
</dbReference>
<dbReference type="RefSeq" id="WP_201312264.1">
    <property type="nucleotide sequence ID" value="NZ_BLYI01000070.1"/>
</dbReference>
<keyword evidence="4" id="KW-0804">Transcription</keyword>
<dbReference type="EMBL" id="BLYI01000070">
    <property type="protein sequence ID" value="GFO86613.1"/>
    <property type="molecule type" value="Genomic_DNA"/>
</dbReference>
<evidence type="ECO:0000256" key="4">
    <source>
        <dbReference type="ARBA" id="ARBA00023163"/>
    </source>
</evidence>
<dbReference type="FunFam" id="1.10.10.10:FF:000001">
    <property type="entry name" value="LysR family transcriptional regulator"/>
    <property type="match status" value="1"/>
</dbReference>
<sequence>MTLQQLKYAVCTAECKSMNKAASKLFISQPSLSGTIRDLEEEIGMKIFSRSNRGITITPEGEDFLGYARQILQQYQLMEEKFIEKKKPKQKFSVSMQHYTFAVQAFIEMAKDFGMDDFEFAVHETKTHEVIENVRNQKSEIGILYLNDFNRQVMEKIFQENAVEFTELFDCGIYVFLWKGNPLAQKELIEFEDLKDYPCLSFEQGDENSFYFAEEVFSTYDYKQIIKTDDRATILNLMIGLNGYTLCSGIICNDLNGNEYAAVPLHTDEKMHIGYIKKKGMPLSRLGERYISELRKFEKNIL</sequence>
<dbReference type="GO" id="GO:0032993">
    <property type="term" value="C:protein-DNA complex"/>
    <property type="evidence" value="ECO:0007669"/>
    <property type="project" value="TreeGrafter"/>
</dbReference>
<keyword evidence="2" id="KW-0805">Transcription regulation</keyword>
<protein>
    <submittedName>
        <fullName evidence="6">LysR family transcriptional regulator</fullName>
    </submittedName>
</protein>
<dbReference type="InterPro" id="IPR005119">
    <property type="entry name" value="LysR_subst-bd"/>
</dbReference>
<evidence type="ECO:0000256" key="2">
    <source>
        <dbReference type="ARBA" id="ARBA00023015"/>
    </source>
</evidence>